<dbReference type="GO" id="GO:0006508">
    <property type="term" value="P:proteolysis"/>
    <property type="evidence" value="ECO:0007669"/>
    <property type="project" value="UniProtKB-KW"/>
</dbReference>
<dbReference type="AlphaFoldDB" id="A0A914CKN7"/>
<keyword evidence="3" id="KW-1185">Reference proteome</keyword>
<dbReference type="WBParaSite" id="ACRNAN_scaffold1139.g32017.t1">
    <property type="protein sequence ID" value="ACRNAN_scaffold1139.g32017.t1"/>
    <property type="gene ID" value="ACRNAN_scaffold1139.g32017"/>
</dbReference>
<evidence type="ECO:0000256" key="1">
    <source>
        <dbReference type="PROSITE-ProRule" id="PRU01211"/>
    </source>
</evidence>
<protein>
    <submittedName>
        <fullName evidence="4">Peptidase M12A domain-containing protein</fullName>
    </submittedName>
</protein>
<dbReference type="Proteomes" id="UP000887540">
    <property type="component" value="Unplaced"/>
</dbReference>
<organism evidence="3 4">
    <name type="scientific">Acrobeloides nanus</name>
    <dbReference type="NCBI Taxonomy" id="290746"/>
    <lineage>
        <taxon>Eukaryota</taxon>
        <taxon>Metazoa</taxon>
        <taxon>Ecdysozoa</taxon>
        <taxon>Nematoda</taxon>
        <taxon>Chromadorea</taxon>
        <taxon>Rhabditida</taxon>
        <taxon>Tylenchina</taxon>
        <taxon>Cephalobomorpha</taxon>
        <taxon>Cephaloboidea</taxon>
        <taxon>Cephalobidae</taxon>
        <taxon>Acrobeloides</taxon>
    </lineage>
</organism>
<dbReference type="GO" id="GO:0004222">
    <property type="term" value="F:metalloendopeptidase activity"/>
    <property type="evidence" value="ECO:0007669"/>
    <property type="project" value="UniProtKB-UniRule"/>
</dbReference>
<evidence type="ECO:0000313" key="3">
    <source>
        <dbReference type="Proteomes" id="UP000887540"/>
    </source>
</evidence>
<sequence length="77" mass="8689">MREFHLRTCIRFIPKTSSHINYVDITADRFCSSEVGRKGGKQVLSLPEACIRGSEGVGAIIHELMHTIGFYHEQSLI</sequence>
<dbReference type="InterPro" id="IPR024079">
    <property type="entry name" value="MetalloPept_cat_dom_sf"/>
</dbReference>
<dbReference type="PANTHER" id="PTHR10127">
    <property type="entry name" value="DISCOIDIN, CUB, EGF, LAMININ , AND ZINC METALLOPROTEASE DOMAIN CONTAINING"/>
    <property type="match status" value="1"/>
</dbReference>
<name>A0A914CKN7_9BILA</name>
<feature type="binding site" evidence="1">
    <location>
        <position position="72"/>
    </location>
    <ligand>
        <name>Zn(2+)</name>
        <dbReference type="ChEBI" id="CHEBI:29105"/>
        <note>catalytic</note>
    </ligand>
</feature>
<dbReference type="GO" id="GO:0008270">
    <property type="term" value="F:zinc ion binding"/>
    <property type="evidence" value="ECO:0007669"/>
    <property type="project" value="UniProtKB-UniRule"/>
</dbReference>
<dbReference type="PANTHER" id="PTHR10127:SF886">
    <property type="entry name" value="ASTACIN-LIKE METALLOENDOPEPTIDASE"/>
    <property type="match status" value="1"/>
</dbReference>
<comment type="cofactor">
    <cofactor evidence="1">
        <name>Zn(2+)</name>
        <dbReference type="ChEBI" id="CHEBI:29105"/>
    </cofactor>
    <text evidence="1">Binds 1 zinc ion per subunit.</text>
</comment>
<dbReference type="InterPro" id="IPR001506">
    <property type="entry name" value="Peptidase_M12A"/>
</dbReference>
<evidence type="ECO:0000313" key="4">
    <source>
        <dbReference type="WBParaSite" id="ACRNAN_scaffold1139.g32017.t1"/>
    </source>
</evidence>
<keyword evidence="1" id="KW-0482">Metalloprotease</keyword>
<evidence type="ECO:0000259" key="2">
    <source>
        <dbReference type="PROSITE" id="PS51864"/>
    </source>
</evidence>
<feature type="active site" evidence="1">
    <location>
        <position position="63"/>
    </location>
</feature>
<proteinExistence type="predicted"/>
<keyword evidence="1" id="KW-0645">Protease</keyword>
<feature type="binding site" evidence="1">
    <location>
        <position position="62"/>
    </location>
    <ligand>
        <name>Zn(2+)</name>
        <dbReference type="ChEBI" id="CHEBI:29105"/>
        <note>catalytic</note>
    </ligand>
</feature>
<dbReference type="SUPFAM" id="SSF55486">
    <property type="entry name" value="Metalloproteases ('zincins'), catalytic domain"/>
    <property type="match status" value="1"/>
</dbReference>
<feature type="domain" description="Peptidase M12A" evidence="2">
    <location>
        <begin position="1"/>
        <end position="77"/>
    </location>
</feature>
<keyword evidence="1" id="KW-0862">Zinc</keyword>
<keyword evidence="1" id="KW-0479">Metal-binding</keyword>
<dbReference type="PROSITE" id="PS51864">
    <property type="entry name" value="ASTACIN"/>
    <property type="match status" value="1"/>
</dbReference>
<feature type="binding site" evidence="1">
    <location>
        <position position="66"/>
    </location>
    <ligand>
        <name>Zn(2+)</name>
        <dbReference type="ChEBI" id="CHEBI:29105"/>
        <note>catalytic</note>
    </ligand>
</feature>
<comment type="caution">
    <text evidence="1">Lacks conserved residue(s) required for the propagation of feature annotation.</text>
</comment>
<reference evidence="4" key="1">
    <citation type="submission" date="2022-11" db="UniProtKB">
        <authorList>
            <consortium name="WormBaseParasite"/>
        </authorList>
    </citation>
    <scope>IDENTIFICATION</scope>
</reference>
<keyword evidence="1" id="KW-0378">Hydrolase</keyword>
<accession>A0A914CKN7</accession>
<dbReference type="Gene3D" id="3.40.390.10">
    <property type="entry name" value="Collagenase (Catalytic Domain)"/>
    <property type="match status" value="1"/>
</dbReference>
<dbReference type="Pfam" id="PF01400">
    <property type="entry name" value="Astacin"/>
    <property type="match status" value="1"/>
</dbReference>